<dbReference type="EMBL" id="JAUSUZ010000001">
    <property type="protein sequence ID" value="MDQ0366933.1"/>
    <property type="molecule type" value="Genomic_DNA"/>
</dbReference>
<name>A0AAE4B0L1_9ACTN</name>
<dbReference type="PANTHER" id="PTHR46470:SF2">
    <property type="entry name" value="GLYCERALDEHYDE 3-PHOSPHATE PHOSPHATASE"/>
    <property type="match status" value="1"/>
</dbReference>
<dbReference type="Proteomes" id="UP001240236">
    <property type="component" value="Unassembled WGS sequence"/>
</dbReference>
<comment type="caution">
    <text evidence="4">The sequence shown here is derived from an EMBL/GenBank/DDBJ whole genome shotgun (WGS) entry which is preliminary data.</text>
</comment>
<dbReference type="Pfam" id="PF00702">
    <property type="entry name" value="Hydrolase"/>
    <property type="match status" value="1"/>
</dbReference>
<dbReference type="PANTHER" id="PTHR46470">
    <property type="entry name" value="N-ACYLNEURAMINATE-9-PHOSPHATASE"/>
    <property type="match status" value="1"/>
</dbReference>
<evidence type="ECO:0000313" key="4">
    <source>
        <dbReference type="EMBL" id="MDQ0366933.1"/>
    </source>
</evidence>
<evidence type="ECO:0000256" key="2">
    <source>
        <dbReference type="ARBA" id="ARBA00022801"/>
    </source>
</evidence>
<protein>
    <submittedName>
        <fullName evidence="4">FMN phosphatase YigB (HAD superfamily)</fullName>
    </submittedName>
</protein>
<dbReference type="Gene3D" id="3.40.50.1000">
    <property type="entry name" value="HAD superfamily/HAD-like"/>
    <property type="match status" value="1"/>
</dbReference>
<keyword evidence="5" id="KW-1185">Reference proteome</keyword>
<organism evidence="4 5">
    <name type="scientific">Catenuloplanes indicus</name>
    <dbReference type="NCBI Taxonomy" id="137267"/>
    <lineage>
        <taxon>Bacteria</taxon>
        <taxon>Bacillati</taxon>
        <taxon>Actinomycetota</taxon>
        <taxon>Actinomycetes</taxon>
        <taxon>Micromonosporales</taxon>
        <taxon>Micromonosporaceae</taxon>
        <taxon>Catenuloplanes</taxon>
    </lineage>
</organism>
<dbReference type="SUPFAM" id="SSF56784">
    <property type="entry name" value="HAD-like"/>
    <property type="match status" value="1"/>
</dbReference>
<keyword evidence="2" id="KW-0378">Hydrolase</keyword>
<dbReference type="SFLD" id="SFLDS00003">
    <property type="entry name" value="Haloacid_Dehalogenase"/>
    <property type="match status" value="1"/>
</dbReference>
<dbReference type="GO" id="GO:0046872">
    <property type="term" value="F:metal ion binding"/>
    <property type="evidence" value="ECO:0007669"/>
    <property type="project" value="UniProtKB-KW"/>
</dbReference>
<dbReference type="AlphaFoldDB" id="A0AAE4B0L1"/>
<accession>A0AAE4B0L1</accession>
<sequence>MTADAILRWQQTRAWMSMWWWLAVEKVLPPAVSRRVGPAATVRREYLTLLRAAQQAGVRTGGGHVVVVDLDDTLIHDVPAARLAVSFTLAGLGLPADAMSTSIVLEHAQRAWSAHPHRRTGALTYVSSWEALWLPATAGLLEPVAASLSGHDERVWSVALTALRADARLAPEAAASFRRIRAGLLRPLPGVREFLDTLRGAGHVVWLATNGLAAHQYRKIDAAGLRGYFDAIFVSEVVGAPKSDPGFAAALTAALDATRRRVCMVVGDSAVHDLGLAAHGGWPAVHLCTATPCPDRSGAGEVVHTSTLDLALDYCRCPDPAVALAPGERGTTR</sequence>
<dbReference type="SFLD" id="SFLDG01129">
    <property type="entry name" value="C1.5:_HAD__Beta-PGM__Phosphata"/>
    <property type="match status" value="1"/>
</dbReference>
<evidence type="ECO:0000256" key="3">
    <source>
        <dbReference type="ARBA" id="ARBA00022842"/>
    </source>
</evidence>
<dbReference type="RefSeq" id="WP_307240621.1">
    <property type="nucleotide sequence ID" value="NZ_JAUSUZ010000001.1"/>
</dbReference>
<proteinExistence type="predicted"/>
<reference evidence="4 5" key="1">
    <citation type="submission" date="2023-07" db="EMBL/GenBank/DDBJ databases">
        <title>Sequencing the genomes of 1000 actinobacteria strains.</title>
        <authorList>
            <person name="Klenk H.-P."/>
        </authorList>
    </citation>
    <scope>NUCLEOTIDE SEQUENCE [LARGE SCALE GENOMIC DNA]</scope>
    <source>
        <strain evidence="4 5">DSM 44709</strain>
    </source>
</reference>
<dbReference type="GO" id="GO:0016791">
    <property type="term" value="F:phosphatase activity"/>
    <property type="evidence" value="ECO:0007669"/>
    <property type="project" value="TreeGrafter"/>
</dbReference>
<evidence type="ECO:0000313" key="5">
    <source>
        <dbReference type="Proteomes" id="UP001240236"/>
    </source>
</evidence>
<evidence type="ECO:0000256" key="1">
    <source>
        <dbReference type="ARBA" id="ARBA00022723"/>
    </source>
</evidence>
<keyword evidence="3" id="KW-0460">Magnesium</keyword>
<gene>
    <name evidence="4" type="ORF">J2S42_003602</name>
</gene>
<dbReference type="InterPro" id="IPR036412">
    <property type="entry name" value="HAD-like_sf"/>
</dbReference>
<dbReference type="InterPro" id="IPR023214">
    <property type="entry name" value="HAD_sf"/>
</dbReference>
<dbReference type="InterPro" id="IPR051400">
    <property type="entry name" value="HAD-like_hydrolase"/>
</dbReference>
<keyword evidence="1" id="KW-0479">Metal-binding</keyword>